<gene>
    <name evidence="1" type="ORF">MM415B06258_0011</name>
</gene>
<dbReference type="AlphaFoldDB" id="A0A6M3LQ24"/>
<dbReference type="EMBL" id="MT143494">
    <property type="protein sequence ID" value="QJA97447.1"/>
    <property type="molecule type" value="Genomic_DNA"/>
</dbReference>
<organism evidence="1">
    <name type="scientific">viral metagenome</name>
    <dbReference type="NCBI Taxonomy" id="1070528"/>
    <lineage>
        <taxon>unclassified sequences</taxon>
        <taxon>metagenomes</taxon>
        <taxon>organismal metagenomes</taxon>
    </lineage>
</organism>
<proteinExistence type="predicted"/>
<accession>A0A6M3LQ24</accession>
<protein>
    <submittedName>
        <fullName evidence="1">Uncharacterized protein</fullName>
    </submittedName>
</protein>
<sequence length="56" mass="6453">MIVVLSLESELEIEPKTFPLKFNLGKAIGWLPVYATEEEARTDYPDAKLMEIREVK</sequence>
<name>A0A6M3LQ24_9ZZZZ</name>
<evidence type="ECO:0000313" key="1">
    <source>
        <dbReference type="EMBL" id="QJA97447.1"/>
    </source>
</evidence>
<reference evidence="1" key="1">
    <citation type="submission" date="2020-03" db="EMBL/GenBank/DDBJ databases">
        <title>The deep terrestrial virosphere.</title>
        <authorList>
            <person name="Holmfeldt K."/>
            <person name="Nilsson E."/>
            <person name="Simone D."/>
            <person name="Lopez-Fernandez M."/>
            <person name="Wu X."/>
            <person name="de Brujin I."/>
            <person name="Lundin D."/>
            <person name="Andersson A."/>
            <person name="Bertilsson S."/>
            <person name="Dopson M."/>
        </authorList>
    </citation>
    <scope>NUCLEOTIDE SEQUENCE</scope>
    <source>
        <strain evidence="1">MM415B06258</strain>
    </source>
</reference>